<evidence type="ECO:0000259" key="2">
    <source>
        <dbReference type="PROSITE" id="PS01124"/>
    </source>
</evidence>
<evidence type="ECO:0000313" key="3">
    <source>
        <dbReference type="EMBL" id="SKA45820.1"/>
    </source>
</evidence>
<keyword evidence="1 3" id="KW-0238">DNA-binding</keyword>
<name>A0A1T4TZI2_9BACT</name>
<gene>
    <name evidence="3" type="ORF">SAMN04488128_107112</name>
</gene>
<reference evidence="4" key="1">
    <citation type="submission" date="2017-02" db="EMBL/GenBank/DDBJ databases">
        <authorList>
            <person name="Varghese N."/>
            <person name="Submissions S."/>
        </authorList>
    </citation>
    <scope>NUCLEOTIDE SEQUENCE [LARGE SCALE GENOMIC DNA]</scope>
    <source>
        <strain evidence="4">DSM 22224</strain>
    </source>
</reference>
<dbReference type="PANTHER" id="PTHR43280">
    <property type="entry name" value="ARAC-FAMILY TRANSCRIPTIONAL REGULATOR"/>
    <property type="match status" value="1"/>
</dbReference>
<dbReference type="SMART" id="SM00342">
    <property type="entry name" value="HTH_ARAC"/>
    <property type="match status" value="1"/>
</dbReference>
<evidence type="ECO:0000313" key="4">
    <source>
        <dbReference type="Proteomes" id="UP000190367"/>
    </source>
</evidence>
<proteinExistence type="predicted"/>
<organism evidence="3 4">
    <name type="scientific">Chitinophaga eiseniae</name>
    <dbReference type="NCBI Taxonomy" id="634771"/>
    <lineage>
        <taxon>Bacteria</taxon>
        <taxon>Pseudomonadati</taxon>
        <taxon>Bacteroidota</taxon>
        <taxon>Chitinophagia</taxon>
        <taxon>Chitinophagales</taxon>
        <taxon>Chitinophagaceae</taxon>
        <taxon>Chitinophaga</taxon>
    </lineage>
</organism>
<protein>
    <submittedName>
        <fullName evidence="3">AraC-type DNA-binding protein</fullName>
    </submittedName>
</protein>
<dbReference type="AlphaFoldDB" id="A0A1T4TZI2"/>
<dbReference type="RefSeq" id="WP_078672941.1">
    <property type="nucleotide sequence ID" value="NZ_FUWZ01000007.1"/>
</dbReference>
<dbReference type="GO" id="GO:0043565">
    <property type="term" value="F:sequence-specific DNA binding"/>
    <property type="evidence" value="ECO:0007669"/>
    <property type="project" value="InterPro"/>
</dbReference>
<keyword evidence="4" id="KW-1185">Reference proteome</keyword>
<dbReference type="PROSITE" id="PS01124">
    <property type="entry name" value="HTH_ARAC_FAMILY_2"/>
    <property type="match status" value="1"/>
</dbReference>
<feature type="domain" description="HTH araC/xylS-type" evidence="2">
    <location>
        <begin position="226"/>
        <end position="324"/>
    </location>
</feature>
<dbReference type="GO" id="GO:0003700">
    <property type="term" value="F:DNA-binding transcription factor activity"/>
    <property type="evidence" value="ECO:0007669"/>
    <property type="project" value="InterPro"/>
</dbReference>
<accession>A0A1T4TZI2</accession>
<dbReference type="STRING" id="634771.SAMN04488128_107112"/>
<dbReference type="Proteomes" id="UP000190367">
    <property type="component" value="Unassembled WGS sequence"/>
</dbReference>
<dbReference type="PANTHER" id="PTHR43280:SF10">
    <property type="entry name" value="REGULATORY PROTEIN POCR"/>
    <property type="match status" value="1"/>
</dbReference>
<dbReference type="Gene3D" id="1.10.10.60">
    <property type="entry name" value="Homeodomain-like"/>
    <property type="match status" value="1"/>
</dbReference>
<dbReference type="OrthoDB" id="636811at2"/>
<sequence>MKSTTKILYIERDDTTFTPHQDIPAAFQGQLIPYARFYYHEDKDGSILDQNIRAGEFSIWVHSIHMRPGVEVRHCSQYQVITLHAYDDVDNLRGAINNRQQLEKEVSLFNVMASEEPTLPGTSQPLSFHINIEPYALKELAREFPLLSSLAAIPISNVTEPLHKAPFLLNPVSRLIRDRILRAKYIGNSAYSFFRRNAADFYGNYTRRLIAPPPIMMNDAKRQQLHEIFSYILHHLDEPLTYKTLQQKFDVEEALLRRPFEQEFHLTIPELVLQEKMAVAFEMLSTRNTPVTAIMDRLGFTSLNTFLTTFDKYFKYGALQVMDAQ</sequence>
<dbReference type="EMBL" id="FUWZ01000007">
    <property type="protein sequence ID" value="SKA45820.1"/>
    <property type="molecule type" value="Genomic_DNA"/>
</dbReference>
<evidence type="ECO:0000256" key="1">
    <source>
        <dbReference type="ARBA" id="ARBA00023125"/>
    </source>
</evidence>
<dbReference type="InterPro" id="IPR018060">
    <property type="entry name" value="HTH_AraC"/>
</dbReference>